<sequence>MLRGYSAVTAVYGSVLTGGKCGLCSALISSYLAINKTKMNKKLEINQTTLSVLNYDCLQHLLSFLPLIDKLIFAHCLVNDRVLEVVSKKDTFCMKDCLERLSVDETKLILRRFGCQIKHVCLHEIVPSEKKDYYELIATHCHSLEAIELHYPNSECELEIFRKILSANNSLESIWIERTLSEFRDELLAIIGNMQSIKNLYLSDLNDITGAQISQLTNLVELDISCCKLFDVDNFIKLMNGNNLKFLNIAYCGLLNDDAIQTLADTQQELEHLIISTTICAHNFKPIGQLKKLKEFVLYDFKGYKLMDAIEEIKNHPSIEVLKIINDFPYCGATGILLDYILSLKNLKVLFFPDDEDLNDKNLRALALNIPALKKLRIRIDDGGNVTYDGLIEVIRNLEHLQEFQIWTSTITFDSELLQQIIDTKIEANPQPLKIYWAAYTMEEDILNSQLYLDNLDILKVIPVNRWDDVEKLIHWEDAFR</sequence>
<dbReference type="GO" id="GO:0031146">
    <property type="term" value="P:SCF-dependent proteasomal ubiquitin-dependent protein catabolic process"/>
    <property type="evidence" value="ECO:0007669"/>
    <property type="project" value="TreeGrafter"/>
</dbReference>
<dbReference type="Proteomes" id="UP000594454">
    <property type="component" value="Chromosome 2"/>
</dbReference>
<reference evidence="2 3" key="1">
    <citation type="submission" date="2020-11" db="EMBL/GenBank/DDBJ databases">
        <authorList>
            <person name="Wallbank WR R."/>
            <person name="Pardo Diaz C."/>
            <person name="Kozak K."/>
            <person name="Martin S."/>
            <person name="Jiggins C."/>
            <person name="Moest M."/>
            <person name="Warren A I."/>
            <person name="Generalovic N T."/>
            <person name="Byers J.R.P. K."/>
            <person name="Montejo-Kovacevich G."/>
            <person name="Yen C E."/>
        </authorList>
    </citation>
    <scope>NUCLEOTIDE SEQUENCE [LARGE SCALE GENOMIC DNA]</scope>
</reference>
<dbReference type="EMBL" id="LR899010">
    <property type="protein sequence ID" value="CAD7080568.1"/>
    <property type="molecule type" value="Genomic_DNA"/>
</dbReference>
<dbReference type="InterPro" id="IPR032675">
    <property type="entry name" value="LRR_dom_sf"/>
</dbReference>
<keyword evidence="1" id="KW-1133">Transmembrane helix</keyword>
<dbReference type="PANTHER" id="PTHR13318">
    <property type="entry name" value="PARTNER OF PAIRED, ISOFORM B-RELATED"/>
    <property type="match status" value="1"/>
</dbReference>
<keyword evidence="1" id="KW-0472">Membrane</keyword>
<keyword evidence="3" id="KW-1185">Reference proteome</keyword>
<dbReference type="GO" id="GO:0019005">
    <property type="term" value="C:SCF ubiquitin ligase complex"/>
    <property type="evidence" value="ECO:0007669"/>
    <property type="project" value="TreeGrafter"/>
</dbReference>
<dbReference type="Gene3D" id="3.80.10.10">
    <property type="entry name" value="Ribonuclease Inhibitor"/>
    <property type="match status" value="1"/>
</dbReference>
<organism evidence="2 3">
    <name type="scientific">Hermetia illucens</name>
    <name type="common">Black soldier fly</name>
    <dbReference type="NCBI Taxonomy" id="343691"/>
    <lineage>
        <taxon>Eukaryota</taxon>
        <taxon>Metazoa</taxon>
        <taxon>Ecdysozoa</taxon>
        <taxon>Arthropoda</taxon>
        <taxon>Hexapoda</taxon>
        <taxon>Insecta</taxon>
        <taxon>Pterygota</taxon>
        <taxon>Neoptera</taxon>
        <taxon>Endopterygota</taxon>
        <taxon>Diptera</taxon>
        <taxon>Brachycera</taxon>
        <taxon>Stratiomyomorpha</taxon>
        <taxon>Stratiomyidae</taxon>
        <taxon>Hermetiinae</taxon>
        <taxon>Hermetia</taxon>
    </lineage>
</organism>
<protein>
    <submittedName>
        <fullName evidence="2">Uncharacterized protein</fullName>
    </submittedName>
</protein>
<evidence type="ECO:0000313" key="2">
    <source>
        <dbReference type="EMBL" id="CAD7080568.1"/>
    </source>
</evidence>
<evidence type="ECO:0000313" key="3">
    <source>
        <dbReference type="Proteomes" id="UP000594454"/>
    </source>
</evidence>
<evidence type="ECO:0000256" key="1">
    <source>
        <dbReference type="SAM" id="Phobius"/>
    </source>
</evidence>
<dbReference type="OrthoDB" id="6492012at2759"/>
<name>A0A7R8YPE8_HERIL</name>
<dbReference type="AlphaFoldDB" id="A0A7R8YPE8"/>
<keyword evidence="1" id="KW-0812">Transmembrane</keyword>
<gene>
    <name evidence="2" type="ORF">HERILL_LOCUS3715</name>
</gene>
<feature type="transmembrane region" description="Helical" evidence="1">
    <location>
        <begin position="12"/>
        <end position="34"/>
    </location>
</feature>
<accession>A0A7R8YPE8</accession>
<dbReference type="SUPFAM" id="SSF52047">
    <property type="entry name" value="RNI-like"/>
    <property type="match status" value="1"/>
</dbReference>
<proteinExistence type="predicted"/>
<dbReference type="InParanoid" id="A0A7R8YPE8"/>